<evidence type="ECO:0000313" key="2">
    <source>
        <dbReference type="EMBL" id="VDH04089.1"/>
    </source>
</evidence>
<proteinExistence type="predicted"/>
<protein>
    <submittedName>
        <fullName evidence="2">DNA binding domain, excisionase family</fullName>
    </submittedName>
</protein>
<evidence type="ECO:0000313" key="3">
    <source>
        <dbReference type="Proteomes" id="UP000270205"/>
    </source>
</evidence>
<dbReference type="AlphaFoldDB" id="A0A7Z9CH24"/>
<comment type="caution">
    <text evidence="2">The sequence shown here is derived from an EMBL/GenBank/DDBJ whole genome shotgun (WGS) entry which is preliminary data.</text>
</comment>
<dbReference type="SUPFAM" id="SSF46955">
    <property type="entry name" value="Putative DNA-binding domain"/>
    <property type="match status" value="1"/>
</dbReference>
<dbReference type="Pfam" id="PF12728">
    <property type="entry name" value="HTH_17"/>
    <property type="match status" value="1"/>
</dbReference>
<organism evidence="2 3">
    <name type="scientific">Bergeyella zoohelcum</name>
    <dbReference type="NCBI Taxonomy" id="1015"/>
    <lineage>
        <taxon>Bacteria</taxon>
        <taxon>Pseudomonadati</taxon>
        <taxon>Bacteroidota</taxon>
        <taxon>Flavobacteriia</taxon>
        <taxon>Flavobacteriales</taxon>
        <taxon>Weeksellaceae</taxon>
        <taxon>Bergeyella</taxon>
    </lineage>
</organism>
<gene>
    <name evidence="2" type="ORF">NCTC12929_01270</name>
</gene>
<dbReference type="InterPro" id="IPR041657">
    <property type="entry name" value="HTH_17"/>
</dbReference>
<dbReference type="Proteomes" id="UP000270205">
    <property type="component" value="Unassembled WGS sequence"/>
</dbReference>
<dbReference type="InterPro" id="IPR009061">
    <property type="entry name" value="DNA-bd_dom_put_sf"/>
</dbReference>
<sequence>MSYIVYPMDSSIIVTGITLEEFKALIKDEVREEIQNALNGQKENFSGEKQPESDCTMTRKEASTFLNISLTTLDNWTKKGIIPKHRINTSIRYKKSDIENLLKQQ</sequence>
<name>A0A7Z9CH24_9FLAO</name>
<dbReference type="RefSeq" id="WP_125151211.1">
    <property type="nucleotide sequence ID" value="NZ_UYIV01000001.1"/>
</dbReference>
<reference evidence="2 3" key="1">
    <citation type="submission" date="2018-11" db="EMBL/GenBank/DDBJ databases">
        <authorList>
            <consortium name="Pathogen Informatics"/>
        </authorList>
    </citation>
    <scope>NUCLEOTIDE SEQUENCE [LARGE SCALE GENOMIC DNA]</scope>
    <source>
        <strain evidence="2 3">NCTC12929</strain>
    </source>
</reference>
<dbReference type="EMBL" id="UYIV01000001">
    <property type="protein sequence ID" value="VDH04089.1"/>
    <property type="molecule type" value="Genomic_DNA"/>
</dbReference>
<accession>A0A7Z9CH24</accession>
<feature type="domain" description="Helix-turn-helix" evidence="1">
    <location>
        <begin position="57"/>
        <end position="105"/>
    </location>
</feature>
<evidence type="ECO:0000259" key="1">
    <source>
        <dbReference type="Pfam" id="PF12728"/>
    </source>
</evidence>